<protein>
    <submittedName>
        <fullName evidence="19">PBP1A family penicillin-binding protein</fullName>
    </submittedName>
</protein>
<dbReference type="InterPro" id="IPR023346">
    <property type="entry name" value="Lysozyme-like_dom_sf"/>
</dbReference>
<dbReference type="Pfam" id="PF00912">
    <property type="entry name" value="Transgly"/>
    <property type="match status" value="1"/>
</dbReference>
<keyword evidence="16" id="KW-0812">Transmembrane</keyword>
<dbReference type="SUPFAM" id="SSF56601">
    <property type="entry name" value="beta-lactamase/transpeptidase-like"/>
    <property type="match status" value="1"/>
</dbReference>
<dbReference type="FunFam" id="1.10.3810.10:FF:000001">
    <property type="entry name" value="Penicillin-binding protein 1A"/>
    <property type="match status" value="1"/>
</dbReference>
<name>A0A9J7B092_9PROT</name>
<comment type="catalytic activity">
    <reaction evidence="14">
        <text>[GlcNAc-(1-&gt;4)-Mur2Ac(oyl-L-Ala-gamma-D-Glu-L-Lys-D-Ala-D-Ala)](n)-di-trans,octa-cis-undecaprenyl diphosphate + beta-D-GlcNAc-(1-&gt;4)-Mur2Ac(oyl-L-Ala-gamma-D-Glu-L-Lys-D-Ala-D-Ala)-di-trans,octa-cis-undecaprenyl diphosphate = [GlcNAc-(1-&gt;4)-Mur2Ac(oyl-L-Ala-gamma-D-Glu-L-Lys-D-Ala-D-Ala)](n+1)-di-trans,octa-cis-undecaprenyl diphosphate + di-trans,octa-cis-undecaprenyl diphosphate + H(+)</text>
        <dbReference type="Rhea" id="RHEA:23708"/>
        <dbReference type="Rhea" id="RHEA-COMP:9602"/>
        <dbReference type="Rhea" id="RHEA-COMP:9603"/>
        <dbReference type="ChEBI" id="CHEBI:15378"/>
        <dbReference type="ChEBI" id="CHEBI:58405"/>
        <dbReference type="ChEBI" id="CHEBI:60033"/>
        <dbReference type="ChEBI" id="CHEBI:78435"/>
        <dbReference type="EC" id="2.4.99.28"/>
    </reaction>
</comment>
<dbReference type="KEGG" id="naci:NUH88_10340"/>
<evidence type="ECO:0000256" key="7">
    <source>
        <dbReference type="ARBA" id="ARBA00022679"/>
    </source>
</evidence>
<dbReference type="InterPro" id="IPR012338">
    <property type="entry name" value="Beta-lactam/transpept-like"/>
</dbReference>
<keyword evidence="5" id="KW-0645">Protease</keyword>
<keyword evidence="6" id="KW-0328">Glycosyltransferase</keyword>
<dbReference type="GO" id="GO:0030288">
    <property type="term" value="C:outer membrane-bounded periplasmic space"/>
    <property type="evidence" value="ECO:0007669"/>
    <property type="project" value="TreeGrafter"/>
</dbReference>
<dbReference type="GO" id="GO:0008658">
    <property type="term" value="F:penicillin binding"/>
    <property type="evidence" value="ECO:0007669"/>
    <property type="project" value="InterPro"/>
</dbReference>
<feature type="compositionally biased region" description="Basic residues" evidence="15">
    <location>
        <begin position="44"/>
        <end position="55"/>
    </location>
</feature>
<keyword evidence="9" id="KW-0133">Cell shape</keyword>
<dbReference type="RefSeq" id="WP_257771935.1">
    <property type="nucleotide sequence ID" value="NZ_CP102480.1"/>
</dbReference>
<comment type="similarity">
    <text evidence="3">In the N-terminal section; belongs to the glycosyltransferase 51 family.</text>
</comment>
<proteinExistence type="inferred from homology"/>
<dbReference type="PANTHER" id="PTHR32282:SF33">
    <property type="entry name" value="PEPTIDOGLYCAN GLYCOSYLTRANSFERASE"/>
    <property type="match status" value="1"/>
</dbReference>
<evidence type="ECO:0000256" key="2">
    <source>
        <dbReference type="ARBA" id="ARBA00007090"/>
    </source>
</evidence>
<dbReference type="InterPro" id="IPR036950">
    <property type="entry name" value="PBP_transglycosylase"/>
</dbReference>
<evidence type="ECO:0000256" key="1">
    <source>
        <dbReference type="ARBA" id="ARBA00004752"/>
    </source>
</evidence>
<dbReference type="InterPro" id="IPR050396">
    <property type="entry name" value="Glycosyltr_51/Transpeptidase"/>
</dbReference>
<feature type="domain" description="Glycosyl transferase family 51" evidence="18">
    <location>
        <begin position="127"/>
        <end position="290"/>
    </location>
</feature>
<dbReference type="GO" id="GO:0006508">
    <property type="term" value="P:proteolysis"/>
    <property type="evidence" value="ECO:0007669"/>
    <property type="project" value="UniProtKB-KW"/>
</dbReference>
<evidence type="ECO:0000313" key="19">
    <source>
        <dbReference type="EMBL" id="UUX52081.1"/>
    </source>
</evidence>
<dbReference type="AlphaFoldDB" id="A0A9J7B092"/>
<organism evidence="19 20">
    <name type="scientific">Nisaea acidiphila</name>
    <dbReference type="NCBI Taxonomy" id="1862145"/>
    <lineage>
        <taxon>Bacteria</taxon>
        <taxon>Pseudomonadati</taxon>
        <taxon>Pseudomonadota</taxon>
        <taxon>Alphaproteobacteria</taxon>
        <taxon>Rhodospirillales</taxon>
        <taxon>Thalassobaculaceae</taxon>
        <taxon>Nisaea</taxon>
    </lineage>
</organism>
<dbReference type="GO" id="GO:0071555">
    <property type="term" value="P:cell wall organization"/>
    <property type="evidence" value="ECO:0007669"/>
    <property type="project" value="UniProtKB-KW"/>
</dbReference>
<evidence type="ECO:0000256" key="5">
    <source>
        <dbReference type="ARBA" id="ARBA00022670"/>
    </source>
</evidence>
<keyword evidence="20" id="KW-1185">Reference proteome</keyword>
<evidence type="ECO:0000256" key="15">
    <source>
        <dbReference type="SAM" id="MobiDB-lite"/>
    </source>
</evidence>
<dbReference type="GO" id="GO:0008955">
    <property type="term" value="F:peptidoglycan glycosyltransferase activity"/>
    <property type="evidence" value="ECO:0007669"/>
    <property type="project" value="UniProtKB-EC"/>
</dbReference>
<keyword evidence="11" id="KW-0511">Multifunctional enzyme</keyword>
<dbReference type="EMBL" id="CP102480">
    <property type="protein sequence ID" value="UUX52081.1"/>
    <property type="molecule type" value="Genomic_DNA"/>
</dbReference>
<evidence type="ECO:0000256" key="13">
    <source>
        <dbReference type="ARBA" id="ARBA00034000"/>
    </source>
</evidence>
<dbReference type="GO" id="GO:0009252">
    <property type="term" value="P:peptidoglycan biosynthetic process"/>
    <property type="evidence" value="ECO:0007669"/>
    <property type="project" value="UniProtKB-KW"/>
</dbReference>
<evidence type="ECO:0000256" key="16">
    <source>
        <dbReference type="SAM" id="Phobius"/>
    </source>
</evidence>
<dbReference type="InterPro" id="IPR001460">
    <property type="entry name" value="PCN-bd_Tpept"/>
</dbReference>
<evidence type="ECO:0000259" key="18">
    <source>
        <dbReference type="Pfam" id="PF00912"/>
    </source>
</evidence>
<dbReference type="NCBIfam" id="TIGR02074">
    <property type="entry name" value="PBP_1a_fam"/>
    <property type="match status" value="1"/>
</dbReference>
<feature type="compositionally biased region" description="Low complexity" evidence="15">
    <location>
        <begin position="21"/>
        <end position="43"/>
    </location>
</feature>
<keyword evidence="8" id="KW-0378">Hydrolase</keyword>
<keyword evidence="4" id="KW-0121">Carboxypeptidase</keyword>
<evidence type="ECO:0000256" key="6">
    <source>
        <dbReference type="ARBA" id="ARBA00022676"/>
    </source>
</evidence>
<keyword evidence="10" id="KW-0573">Peptidoglycan synthesis</keyword>
<dbReference type="Proteomes" id="UP001060336">
    <property type="component" value="Chromosome"/>
</dbReference>
<dbReference type="Gene3D" id="1.10.3810.10">
    <property type="entry name" value="Biosynthetic peptidoglycan transglycosylase-like"/>
    <property type="match status" value="1"/>
</dbReference>
<evidence type="ECO:0000256" key="8">
    <source>
        <dbReference type="ARBA" id="ARBA00022801"/>
    </source>
</evidence>
<reference evidence="19" key="1">
    <citation type="submission" date="2022-08" db="EMBL/GenBank/DDBJ databases">
        <title>Nisaea acidiphila sp. nov., isolated from a marine algal debris and emended description of the genus Nisaea Urios et al. 2008.</title>
        <authorList>
            <person name="Kwon K."/>
        </authorList>
    </citation>
    <scope>NUCLEOTIDE SEQUENCE</scope>
    <source>
        <strain evidence="19">MEBiC11861</strain>
    </source>
</reference>
<keyword evidence="16" id="KW-0472">Membrane</keyword>
<evidence type="ECO:0000256" key="10">
    <source>
        <dbReference type="ARBA" id="ARBA00022984"/>
    </source>
</evidence>
<keyword evidence="7" id="KW-0808">Transferase</keyword>
<dbReference type="Pfam" id="PF00905">
    <property type="entry name" value="Transpeptidase"/>
    <property type="match status" value="1"/>
</dbReference>
<comment type="catalytic activity">
    <reaction evidence="13">
        <text>Preferential cleavage: (Ac)2-L-Lys-D-Ala-|-D-Ala. Also transpeptidation of peptidyl-alanyl moieties that are N-acyl substituents of D-alanine.</text>
        <dbReference type="EC" id="3.4.16.4"/>
    </reaction>
</comment>
<evidence type="ECO:0000256" key="4">
    <source>
        <dbReference type="ARBA" id="ARBA00022645"/>
    </source>
</evidence>
<evidence type="ECO:0000256" key="3">
    <source>
        <dbReference type="ARBA" id="ARBA00007739"/>
    </source>
</evidence>
<comment type="similarity">
    <text evidence="2">In the C-terminal section; belongs to the transpeptidase family.</text>
</comment>
<keyword evidence="16" id="KW-1133">Transmembrane helix</keyword>
<feature type="region of interest" description="Disordered" evidence="15">
    <location>
        <begin position="1"/>
        <end position="55"/>
    </location>
</feature>
<feature type="domain" description="Penicillin-binding protein transpeptidase" evidence="17">
    <location>
        <begin position="377"/>
        <end position="606"/>
    </location>
</feature>
<evidence type="ECO:0000259" key="17">
    <source>
        <dbReference type="Pfam" id="PF00905"/>
    </source>
</evidence>
<evidence type="ECO:0000256" key="12">
    <source>
        <dbReference type="ARBA" id="ARBA00023316"/>
    </source>
</evidence>
<evidence type="ECO:0000313" key="20">
    <source>
        <dbReference type="Proteomes" id="UP001060336"/>
    </source>
</evidence>
<evidence type="ECO:0000256" key="11">
    <source>
        <dbReference type="ARBA" id="ARBA00023268"/>
    </source>
</evidence>
<feature type="compositionally biased region" description="Low complexity" evidence="15">
    <location>
        <begin position="1"/>
        <end position="13"/>
    </location>
</feature>
<evidence type="ECO:0000256" key="14">
    <source>
        <dbReference type="ARBA" id="ARBA00049902"/>
    </source>
</evidence>
<keyword evidence="12" id="KW-0961">Cell wall biogenesis/degradation</keyword>
<comment type="pathway">
    <text evidence="1">Cell wall biogenesis; peptidoglycan biosynthesis.</text>
</comment>
<dbReference type="PANTHER" id="PTHR32282">
    <property type="entry name" value="BINDING PROTEIN TRANSPEPTIDASE, PUTATIVE-RELATED"/>
    <property type="match status" value="1"/>
</dbReference>
<dbReference type="InterPro" id="IPR001264">
    <property type="entry name" value="Glyco_trans_51"/>
</dbReference>
<dbReference type="GO" id="GO:0009002">
    <property type="term" value="F:serine-type D-Ala-D-Ala carboxypeptidase activity"/>
    <property type="evidence" value="ECO:0007669"/>
    <property type="project" value="UniProtKB-EC"/>
</dbReference>
<gene>
    <name evidence="19" type="ORF">NUH88_10340</name>
</gene>
<feature type="transmembrane region" description="Helical" evidence="16">
    <location>
        <begin position="68"/>
        <end position="92"/>
    </location>
</feature>
<accession>A0A9J7B092</accession>
<dbReference type="SUPFAM" id="SSF53955">
    <property type="entry name" value="Lysozyme-like"/>
    <property type="match status" value="1"/>
</dbReference>
<dbReference type="GO" id="GO:0008360">
    <property type="term" value="P:regulation of cell shape"/>
    <property type="evidence" value="ECO:0007669"/>
    <property type="project" value="UniProtKB-KW"/>
</dbReference>
<sequence>MARTPTRKSATASRRARSGKAKSGTAREAAGAAKSAGKSAGAKPRARSAPRRRKSAVVRKKTGFLTGLLKYGFVAAIWIGVAIGGLLAYHAYQLPDINDLDRYERAGATRLLDRDGVMFVSYGALHGRPVAVSRLPESLVQALVATEDRRFFSHFGIDPISIARAAVVNLQAGRTVQGGSTLTQQLAKNVFLSAERSYSRKIQELLLAFWLEHRFSKQEILAIYLNRVYFGAGAYGVDAAARKYFGRPVEDLTAYQSAMLVGLLKAPSRYNPAVDRELSAGRTRQVLLNMADAGYLTEAEALRISAAPAPVRGAAGVSRNHRYFADWARERAGGYAGPGGGDRTVRTTLDRRLQRLAERAVAEGMKRGAKKGARQIAMVVMAPDGAVRAMIGGRDYAASQFNRATQALRQPGSAFKPFVFLAALEAGYQPETPVSDAALAIDGWKPRNFDGRYRGEVTLEDALAESLNAATVSVSEAIGRRRALSVARRLGLTATLPDRPSLALGAGEVTLLEMTAAYAAFANHGRFVTPYAVEAIDTSGEGKVYARGGASAPEVVDARSVAALNRMLQSVVERGTGRRARIGRPAAGKTGTSQDFRDAWFIGYTADLVAGIWVGRDDASPMDGVTGGSLPAEIWAAFMSEAAKGPPRPLAGLAGKDASRL</sequence>
<evidence type="ECO:0000256" key="9">
    <source>
        <dbReference type="ARBA" id="ARBA00022960"/>
    </source>
</evidence>
<dbReference type="Gene3D" id="3.40.710.10">
    <property type="entry name" value="DD-peptidase/beta-lactamase superfamily"/>
    <property type="match status" value="1"/>
</dbReference>